<evidence type="ECO:0000256" key="6">
    <source>
        <dbReference type="ARBA" id="ARBA00023134"/>
    </source>
</evidence>
<evidence type="ECO:0000259" key="7">
    <source>
        <dbReference type="PROSITE" id="PS51722"/>
    </source>
</evidence>
<dbReference type="RefSeq" id="WP_195869796.1">
    <property type="nucleotide sequence ID" value="NZ_JADOET010000001.1"/>
</dbReference>
<dbReference type="InterPro" id="IPR011779">
    <property type="entry name" value="SO4_adenylTrfase_lsu"/>
</dbReference>
<dbReference type="InterPro" id="IPR050100">
    <property type="entry name" value="TRAFAC_GTPase_members"/>
</dbReference>
<evidence type="ECO:0000313" key="8">
    <source>
        <dbReference type="EMBL" id="MBF8148514.1"/>
    </source>
</evidence>
<dbReference type="InterPro" id="IPR005225">
    <property type="entry name" value="Small_GTP-bd"/>
</dbReference>
<dbReference type="InterPro" id="IPR009001">
    <property type="entry name" value="Transl_elong_EF1A/Init_IF2_C"/>
</dbReference>
<accession>A0ABS0EDK3</accession>
<dbReference type="InterPro" id="IPR027417">
    <property type="entry name" value="P-loop_NTPase"/>
</dbReference>
<dbReference type="InterPro" id="IPR041757">
    <property type="entry name" value="CysN_GTP-bd"/>
</dbReference>
<dbReference type="InterPro" id="IPR054696">
    <property type="entry name" value="GTP-eEF1A_C"/>
</dbReference>
<dbReference type="EMBL" id="JADOET010000001">
    <property type="protein sequence ID" value="MBF8148514.1"/>
    <property type="molecule type" value="Genomic_DNA"/>
</dbReference>
<dbReference type="Pfam" id="PF22594">
    <property type="entry name" value="GTP-eEF1A_C"/>
    <property type="match status" value="1"/>
</dbReference>
<evidence type="ECO:0000256" key="5">
    <source>
        <dbReference type="ARBA" id="ARBA00022840"/>
    </source>
</evidence>
<comment type="caution">
    <text evidence="8">The sequence shown here is derived from an EMBL/GenBank/DDBJ whole genome shotgun (WGS) entry which is preliminary data.</text>
</comment>
<feature type="domain" description="Tr-type G" evidence="7">
    <location>
        <begin position="6"/>
        <end position="219"/>
    </location>
</feature>
<dbReference type="EC" id="2.7.7.4" evidence="1"/>
<evidence type="ECO:0000313" key="9">
    <source>
        <dbReference type="Proteomes" id="UP000611215"/>
    </source>
</evidence>
<reference evidence="8 9" key="1">
    <citation type="submission" date="2020-11" db="EMBL/GenBank/DDBJ databases">
        <title>Winogradskyella marina sp. nov., isolated from marine sediment.</title>
        <authorList>
            <person name="Bo J."/>
            <person name="Wang S."/>
            <person name="Song X."/>
            <person name="Du Z."/>
        </authorList>
    </citation>
    <scope>NUCLEOTIDE SEQUENCE [LARGE SCALE GENOMIC DNA]</scope>
    <source>
        <strain evidence="8 9">F6397</strain>
    </source>
</reference>
<dbReference type="NCBIfam" id="TIGR00231">
    <property type="entry name" value="small_GTP"/>
    <property type="match status" value="1"/>
</dbReference>
<keyword evidence="5" id="KW-0067">ATP-binding</keyword>
<dbReference type="SUPFAM" id="SSF50447">
    <property type="entry name" value="Translation proteins"/>
    <property type="match status" value="1"/>
</dbReference>
<sequence>MDYQNIELLRFTTAGSVDDGKSTLIGRLLYDSKSIFQDQLDAVEESSKSKGFDYVDLSLLTDGLKSEREQGITIDVAYRYFATPKRKFIIADTPGHIQYTRNMVTGASTANLAIILIDARKGMLEQTHRHAFIASLLRIPHAIVCVNKMDLVDYSEEVYNTIVSDFKAFSSKLGIKDIQFIPISALNGDNVVNRSENMAWYQGSTLMYHLETVHISSDHNLVDCRFPIQSVIRPHTLENQDYRGFAGRIDGGVFKPGDKVKSLPSGFVSTIKTIELNGEQIEEAFAPMSVTMTLEDEIDNSRGDMIVRENNVPEISQDLEVLVTWMSTKPIQARTKVVIKHTTNESIGMVKELKYKIDINTLHRIEGIDKVEMNDIARMSIRTAKPIFYDAYKRNRQTGSIIIIDEQTNETIGAGMII</sequence>
<dbReference type="InterPro" id="IPR000795">
    <property type="entry name" value="T_Tr_GTP-bd_dom"/>
</dbReference>
<keyword evidence="6" id="KW-0342">GTP-binding</keyword>
<evidence type="ECO:0000256" key="3">
    <source>
        <dbReference type="ARBA" id="ARBA00022695"/>
    </source>
</evidence>
<organism evidence="8 9">
    <name type="scientific">Winogradskyella marina</name>
    <dbReference type="NCBI Taxonomy" id="2785530"/>
    <lineage>
        <taxon>Bacteria</taxon>
        <taxon>Pseudomonadati</taxon>
        <taxon>Bacteroidota</taxon>
        <taxon>Flavobacteriia</taxon>
        <taxon>Flavobacteriales</taxon>
        <taxon>Flavobacteriaceae</taxon>
        <taxon>Winogradskyella</taxon>
    </lineage>
</organism>
<evidence type="ECO:0000256" key="1">
    <source>
        <dbReference type="ARBA" id="ARBA00012391"/>
    </source>
</evidence>
<evidence type="ECO:0000256" key="4">
    <source>
        <dbReference type="ARBA" id="ARBA00022741"/>
    </source>
</evidence>
<dbReference type="Proteomes" id="UP000611215">
    <property type="component" value="Unassembled WGS sequence"/>
</dbReference>
<dbReference type="SUPFAM" id="SSF50465">
    <property type="entry name" value="EF-Tu/eEF-1alpha/eIF2-gamma C-terminal domain"/>
    <property type="match status" value="1"/>
</dbReference>
<gene>
    <name evidence="8" type="ORF">ITJ86_01310</name>
</gene>
<dbReference type="CDD" id="cd04166">
    <property type="entry name" value="CysN_ATPS"/>
    <property type="match status" value="1"/>
</dbReference>
<dbReference type="SUPFAM" id="SSF52540">
    <property type="entry name" value="P-loop containing nucleoside triphosphate hydrolases"/>
    <property type="match status" value="1"/>
</dbReference>
<dbReference type="PROSITE" id="PS00301">
    <property type="entry name" value="G_TR_1"/>
    <property type="match status" value="1"/>
</dbReference>
<protein>
    <recommendedName>
        <fullName evidence="1">sulfate adenylyltransferase</fullName>
        <ecNumber evidence="1">2.7.7.4</ecNumber>
    </recommendedName>
</protein>
<name>A0ABS0EDK3_9FLAO</name>
<dbReference type="PROSITE" id="PS51722">
    <property type="entry name" value="G_TR_2"/>
    <property type="match status" value="1"/>
</dbReference>
<dbReference type="PRINTS" id="PR00315">
    <property type="entry name" value="ELONGATNFCT"/>
</dbReference>
<keyword evidence="3" id="KW-0548">Nucleotidyltransferase</keyword>
<dbReference type="Gene3D" id="3.40.50.300">
    <property type="entry name" value="P-loop containing nucleotide triphosphate hydrolases"/>
    <property type="match status" value="1"/>
</dbReference>
<dbReference type="CDD" id="cd03695">
    <property type="entry name" value="CysN_NodQ_II"/>
    <property type="match status" value="1"/>
</dbReference>
<keyword evidence="4" id="KW-0547">Nucleotide-binding</keyword>
<dbReference type="NCBIfam" id="TIGR02034">
    <property type="entry name" value="CysN"/>
    <property type="match status" value="1"/>
</dbReference>
<evidence type="ECO:0000256" key="2">
    <source>
        <dbReference type="ARBA" id="ARBA00022679"/>
    </source>
</evidence>
<dbReference type="InterPro" id="IPR044139">
    <property type="entry name" value="CysN_NoDQ_III"/>
</dbReference>
<dbReference type="PANTHER" id="PTHR23115">
    <property type="entry name" value="TRANSLATION FACTOR"/>
    <property type="match status" value="1"/>
</dbReference>
<dbReference type="CDD" id="cd04095">
    <property type="entry name" value="CysN_NoDQ_III"/>
    <property type="match status" value="1"/>
</dbReference>
<keyword evidence="2" id="KW-0808">Transferase</keyword>
<dbReference type="Pfam" id="PF00009">
    <property type="entry name" value="GTP_EFTU"/>
    <property type="match status" value="1"/>
</dbReference>
<keyword evidence="9" id="KW-1185">Reference proteome</keyword>
<dbReference type="InterPro" id="IPR044138">
    <property type="entry name" value="CysN_II"/>
</dbReference>
<proteinExistence type="predicted"/>
<dbReference type="InterPro" id="IPR009000">
    <property type="entry name" value="Transl_B-barrel_sf"/>
</dbReference>
<dbReference type="InterPro" id="IPR031157">
    <property type="entry name" value="G_TR_CS"/>
</dbReference>
<dbReference type="Gene3D" id="2.40.30.10">
    <property type="entry name" value="Translation factors"/>
    <property type="match status" value="2"/>
</dbReference>